<dbReference type="Gene3D" id="3.90.1200.10">
    <property type="match status" value="1"/>
</dbReference>
<accession>A0A1S6J284</accession>
<dbReference type="KEGG" id="spac:B1H29_01860"/>
<dbReference type="AlphaFoldDB" id="A0A1S6J284"/>
<organism evidence="1 2">
    <name type="scientific">Streptomyces pactum</name>
    <dbReference type="NCBI Taxonomy" id="68249"/>
    <lineage>
        <taxon>Bacteria</taxon>
        <taxon>Bacillati</taxon>
        <taxon>Actinomycetota</taxon>
        <taxon>Actinomycetes</taxon>
        <taxon>Kitasatosporales</taxon>
        <taxon>Streptomycetaceae</taxon>
        <taxon>Streptomyces</taxon>
    </lineage>
</organism>
<proteinExistence type="predicted"/>
<name>A0A1S6J284_9ACTN</name>
<dbReference type="Proteomes" id="UP000189443">
    <property type="component" value="Chromosome"/>
</dbReference>
<sequence>MAEPVTASEAEPVTVREYGTRYLRITVRYHGGTAFSWLRAPGPAHTRPQRLPTAAVEAALRRSDVAVGDAADGRPGARLALGEWAGGPAPDGEAPQGVLYRVQGAVSVARLLPSGDSTAHRLAVSALADAGRTLRRLHREPWDFPERPPHPGLRRLRAWVVGEDTTPGATRLRALVRTRLGPSLWSRLTDWSEAANDTRGSGAVLLHGAPSTGWLVPSAAGGRAALLTGEEVTGGDPALDLGWILGELHELNAAAARGLGAAGQGPPVDYPAAAHALLSGYADGTGTAGVAALPPGTERAATLRLAVHMRDYASFVGWHEDLRRYCDLLAEALAEDGAPALRWGTAPGSVRS</sequence>
<protein>
    <recommendedName>
        <fullName evidence="3">Aminoglycoside phosphotransferase domain-containing protein</fullName>
    </recommendedName>
</protein>
<dbReference type="EMBL" id="CP019724">
    <property type="protein sequence ID" value="AQS65849.1"/>
    <property type="molecule type" value="Genomic_DNA"/>
</dbReference>
<dbReference type="OrthoDB" id="3543178at2"/>
<dbReference type="RefSeq" id="WP_055421442.1">
    <property type="nucleotide sequence ID" value="NZ_CP019724.1"/>
</dbReference>
<keyword evidence="2" id="KW-1185">Reference proteome</keyword>
<evidence type="ECO:0000313" key="1">
    <source>
        <dbReference type="EMBL" id="AQS65849.1"/>
    </source>
</evidence>
<evidence type="ECO:0008006" key="3">
    <source>
        <dbReference type="Google" id="ProtNLM"/>
    </source>
</evidence>
<evidence type="ECO:0000313" key="2">
    <source>
        <dbReference type="Proteomes" id="UP000189443"/>
    </source>
</evidence>
<reference evidence="1 2" key="1">
    <citation type="submission" date="2017-02" db="EMBL/GenBank/DDBJ databases">
        <title>Streptomyces pactum ACT12 Genome sequencing and assembly.</title>
        <authorList>
            <person name="Xue Q."/>
            <person name="Yan X."/>
            <person name="Jia L."/>
            <person name="Yan H."/>
        </authorList>
    </citation>
    <scope>NUCLEOTIDE SEQUENCE [LARGE SCALE GENOMIC DNA]</scope>
    <source>
        <strain evidence="1 2">ACT12</strain>
    </source>
</reference>
<gene>
    <name evidence="1" type="ORF">B1H29_01860</name>
</gene>